<protein>
    <submittedName>
        <fullName evidence="3">Uncharacterized protein</fullName>
    </submittedName>
</protein>
<evidence type="ECO:0000256" key="1">
    <source>
        <dbReference type="SAM" id="MobiDB-lite"/>
    </source>
</evidence>
<dbReference type="AlphaFoldDB" id="A0AAI8YSW5"/>
<evidence type="ECO:0000313" key="3">
    <source>
        <dbReference type="EMBL" id="CAK3833410.1"/>
    </source>
</evidence>
<reference evidence="3" key="1">
    <citation type="submission" date="2023-11" db="EMBL/GenBank/DDBJ databases">
        <authorList>
            <person name="Alioto T."/>
            <person name="Alioto T."/>
            <person name="Gomez Garrido J."/>
        </authorList>
    </citation>
    <scope>NUCLEOTIDE SEQUENCE</scope>
</reference>
<organism evidence="3 4">
    <name type="scientific">Lecanosticta acicola</name>
    <dbReference type="NCBI Taxonomy" id="111012"/>
    <lineage>
        <taxon>Eukaryota</taxon>
        <taxon>Fungi</taxon>
        <taxon>Dikarya</taxon>
        <taxon>Ascomycota</taxon>
        <taxon>Pezizomycotina</taxon>
        <taxon>Dothideomycetes</taxon>
        <taxon>Dothideomycetidae</taxon>
        <taxon>Mycosphaerellales</taxon>
        <taxon>Mycosphaerellaceae</taxon>
        <taxon>Lecanosticta</taxon>
    </lineage>
</organism>
<feature type="compositionally biased region" description="Basic and acidic residues" evidence="1">
    <location>
        <begin position="129"/>
        <end position="143"/>
    </location>
</feature>
<keyword evidence="4" id="KW-1185">Reference proteome</keyword>
<comment type="caution">
    <text evidence="3">The sequence shown here is derived from an EMBL/GenBank/DDBJ whole genome shotgun (WGS) entry which is preliminary data.</text>
</comment>
<sequence length="188" mass="21382">MSTNTPLDDHQQMHAALAWSLTIAWWTVYPVGIILWHLAWTVVFLFKLLYWPVAFLLQPVFYLGRFMVACLALPYTLAVRLETIYIYLGIAAIVGVLGGLTGRGVYSILRKLLSLDKKPVATPRRSVKQYREEKRQKKLRDEPLLASSQTARPLSPGSVSMSDNGARRSRPQRGLLNQIIHEEDDSEF</sequence>
<keyword evidence="2" id="KW-0472">Membrane</keyword>
<feature type="transmembrane region" description="Helical" evidence="2">
    <location>
        <begin position="23"/>
        <end position="46"/>
    </location>
</feature>
<feature type="compositionally biased region" description="Polar residues" evidence="1">
    <location>
        <begin position="146"/>
        <end position="163"/>
    </location>
</feature>
<name>A0AAI8YSW5_9PEZI</name>
<gene>
    <name evidence="3" type="ORF">LECACI_7A001379</name>
</gene>
<dbReference type="EMBL" id="CAVMBE010000005">
    <property type="protein sequence ID" value="CAK3833410.1"/>
    <property type="molecule type" value="Genomic_DNA"/>
</dbReference>
<feature type="transmembrane region" description="Helical" evidence="2">
    <location>
        <begin position="53"/>
        <end position="78"/>
    </location>
</feature>
<proteinExistence type="predicted"/>
<feature type="transmembrane region" description="Helical" evidence="2">
    <location>
        <begin position="84"/>
        <end position="109"/>
    </location>
</feature>
<dbReference type="Proteomes" id="UP001296104">
    <property type="component" value="Unassembled WGS sequence"/>
</dbReference>
<evidence type="ECO:0000313" key="4">
    <source>
        <dbReference type="Proteomes" id="UP001296104"/>
    </source>
</evidence>
<keyword evidence="2" id="KW-1133">Transmembrane helix</keyword>
<accession>A0AAI8YSW5</accession>
<evidence type="ECO:0000256" key="2">
    <source>
        <dbReference type="SAM" id="Phobius"/>
    </source>
</evidence>
<feature type="region of interest" description="Disordered" evidence="1">
    <location>
        <begin position="124"/>
        <end position="188"/>
    </location>
</feature>
<keyword evidence="2" id="KW-0812">Transmembrane</keyword>